<keyword evidence="4 6" id="KW-1133">Transmembrane helix</keyword>
<feature type="transmembrane region" description="Helical" evidence="6">
    <location>
        <begin position="56"/>
        <end position="76"/>
    </location>
</feature>
<dbReference type="InterPro" id="IPR036259">
    <property type="entry name" value="MFS_trans_sf"/>
</dbReference>
<keyword evidence="2" id="KW-0813">Transport</keyword>
<dbReference type="PANTHER" id="PTHR23530:SF1">
    <property type="entry name" value="PERMEASE, MAJOR FACILITATOR SUPERFAMILY-RELATED"/>
    <property type="match status" value="1"/>
</dbReference>
<dbReference type="InterPro" id="IPR020846">
    <property type="entry name" value="MFS_dom"/>
</dbReference>
<feature type="transmembrane region" description="Helical" evidence="6">
    <location>
        <begin position="349"/>
        <end position="374"/>
    </location>
</feature>
<feature type="transmembrane region" description="Helical" evidence="6">
    <location>
        <begin position="127"/>
        <end position="146"/>
    </location>
</feature>
<dbReference type="InterPro" id="IPR053160">
    <property type="entry name" value="MFS_DHA3_Transporter"/>
</dbReference>
<feature type="transmembrane region" description="Helical" evidence="6">
    <location>
        <begin position="152"/>
        <end position="171"/>
    </location>
</feature>
<comment type="subcellular location">
    <subcellularLocation>
        <location evidence="1">Cell membrane</location>
        <topology evidence="1">Multi-pass membrane protein</topology>
    </subcellularLocation>
</comment>
<dbReference type="InterPro" id="IPR011701">
    <property type="entry name" value="MFS"/>
</dbReference>
<evidence type="ECO:0000256" key="2">
    <source>
        <dbReference type="ARBA" id="ARBA00022448"/>
    </source>
</evidence>
<dbReference type="RefSeq" id="WP_252795579.1">
    <property type="nucleotide sequence ID" value="NZ_CP097121.1"/>
</dbReference>
<evidence type="ECO:0000259" key="7">
    <source>
        <dbReference type="PROSITE" id="PS50850"/>
    </source>
</evidence>
<dbReference type="Pfam" id="PF07690">
    <property type="entry name" value="MFS_1"/>
    <property type="match status" value="1"/>
</dbReference>
<dbReference type="Gene3D" id="1.20.1250.20">
    <property type="entry name" value="MFS general substrate transporter like domains"/>
    <property type="match status" value="1"/>
</dbReference>
<dbReference type="SUPFAM" id="SSF103473">
    <property type="entry name" value="MFS general substrate transporter"/>
    <property type="match status" value="1"/>
</dbReference>
<feature type="transmembrane region" description="Helical" evidence="6">
    <location>
        <begin position="200"/>
        <end position="222"/>
    </location>
</feature>
<feature type="transmembrane region" description="Helical" evidence="6">
    <location>
        <begin position="7"/>
        <end position="27"/>
    </location>
</feature>
<dbReference type="Proteomes" id="UP001056164">
    <property type="component" value="Chromosome"/>
</dbReference>
<evidence type="ECO:0000256" key="1">
    <source>
        <dbReference type="ARBA" id="ARBA00004651"/>
    </source>
</evidence>
<gene>
    <name evidence="8" type="ORF">M3M37_02470</name>
</gene>
<protein>
    <submittedName>
        <fullName evidence="8">MFS transporter</fullName>
    </submittedName>
</protein>
<dbReference type="EMBL" id="CP097121">
    <property type="protein sequence ID" value="USS91093.1"/>
    <property type="molecule type" value="Genomic_DNA"/>
</dbReference>
<evidence type="ECO:0000256" key="4">
    <source>
        <dbReference type="ARBA" id="ARBA00022989"/>
    </source>
</evidence>
<sequence length="378" mass="41712">MKARFTRIINILFCLQILHLTLLQFALFQSTFLVAQLIMELPAGIISDLVARRKIIVSGLMILSISPLIMVSAVILAHPLLIILLAAILEGVGNALLSGSDTAYFFEALRTDHDLEFYDRIRGQVQLVTALVTGIATFVGGFLFTVNFILPYIAQIGCLLLTILLISSLPVEPKAIGKQNKTDFWQPLLVFRSMFTNKTILATFLLTGMITAVVNTIFSFMPQTVAKIGYSATANGLIFMLFSFVGGLVATQSYRLLNWKITRIMELIIVMIGVGFLLQLQSLPCLFFGGLGILYITVDFLDPLVMTILNNWVRDRERATFLSGLAFLTTILTILVNPLISVLMTKLGVIAMLGIVAGFTILAIITMIIIFNLAQPRK</sequence>
<reference evidence="8" key="1">
    <citation type="submission" date="2022-05" db="EMBL/GenBank/DDBJ databases">
        <authorList>
            <person name="Oliphant S.A."/>
            <person name="Watson-Haigh N.S."/>
            <person name="Sumby K.M."/>
            <person name="Gardner J.M."/>
            <person name="Jiranek V."/>
        </authorList>
    </citation>
    <scope>NUCLEOTIDE SEQUENCE</scope>
    <source>
        <strain evidence="8">KI4_A6</strain>
    </source>
</reference>
<keyword evidence="5 6" id="KW-0472">Membrane</keyword>
<keyword evidence="9" id="KW-1185">Reference proteome</keyword>
<evidence type="ECO:0000256" key="5">
    <source>
        <dbReference type="ARBA" id="ARBA00023136"/>
    </source>
</evidence>
<evidence type="ECO:0000256" key="3">
    <source>
        <dbReference type="ARBA" id="ARBA00022692"/>
    </source>
</evidence>
<feature type="transmembrane region" description="Helical" evidence="6">
    <location>
        <begin position="261"/>
        <end position="280"/>
    </location>
</feature>
<dbReference type="PANTHER" id="PTHR23530">
    <property type="entry name" value="TRANSPORT PROTEIN-RELATED"/>
    <property type="match status" value="1"/>
</dbReference>
<evidence type="ECO:0000313" key="8">
    <source>
        <dbReference type="EMBL" id="USS91093.1"/>
    </source>
</evidence>
<evidence type="ECO:0000256" key="6">
    <source>
        <dbReference type="SAM" id="Phobius"/>
    </source>
</evidence>
<proteinExistence type="predicted"/>
<feature type="domain" description="Major facilitator superfamily (MFS) profile" evidence="7">
    <location>
        <begin position="1"/>
        <end position="375"/>
    </location>
</feature>
<keyword evidence="3 6" id="KW-0812">Transmembrane</keyword>
<dbReference type="PROSITE" id="PS50850">
    <property type="entry name" value="MFS"/>
    <property type="match status" value="1"/>
</dbReference>
<organism evidence="8 9">
    <name type="scientific">Fructilactobacillus carniphilus</name>
    <dbReference type="NCBI Taxonomy" id="2940297"/>
    <lineage>
        <taxon>Bacteria</taxon>
        <taxon>Bacillati</taxon>
        <taxon>Bacillota</taxon>
        <taxon>Bacilli</taxon>
        <taxon>Lactobacillales</taxon>
        <taxon>Lactobacillaceae</taxon>
        <taxon>Fructilactobacillus</taxon>
    </lineage>
</organism>
<name>A0ABY5BZS2_9LACO</name>
<feature type="transmembrane region" description="Helical" evidence="6">
    <location>
        <begin position="321"/>
        <end position="343"/>
    </location>
</feature>
<accession>A0ABY5BZS2</accession>
<feature type="transmembrane region" description="Helical" evidence="6">
    <location>
        <begin position="228"/>
        <end position="249"/>
    </location>
</feature>
<evidence type="ECO:0000313" key="9">
    <source>
        <dbReference type="Proteomes" id="UP001056164"/>
    </source>
</evidence>
<feature type="transmembrane region" description="Helical" evidence="6">
    <location>
        <begin position="286"/>
        <end position="309"/>
    </location>
</feature>